<accession>A0A1H6G0D8</accession>
<dbReference type="Proteomes" id="UP000199112">
    <property type="component" value="Unassembled WGS sequence"/>
</dbReference>
<dbReference type="InterPro" id="IPR011330">
    <property type="entry name" value="Glyco_hydro/deAcase_b/a-brl"/>
</dbReference>
<dbReference type="CDD" id="cd10970">
    <property type="entry name" value="CE4_DAC_u1_6s"/>
    <property type="match status" value="1"/>
</dbReference>
<keyword evidence="3" id="KW-1185">Reference proteome</keyword>
<evidence type="ECO:0000313" key="3">
    <source>
        <dbReference type="Proteomes" id="UP000199112"/>
    </source>
</evidence>
<dbReference type="SUPFAM" id="SSF88713">
    <property type="entry name" value="Glycoside hydrolase/deacetylase"/>
    <property type="match status" value="1"/>
</dbReference>
<name>A0A1H6G0D8_9EURY</name>
<dbReference type="Gene3D" id="3.20.20.370">
    <property type="entry name" value="Glycoside hydrolase/deacetylase"/>
    <property type="match status" value="1"/>
</dbReference>
<feature type="compositionally biased region" description="Acidic residues" evidence="1">
    <location>
        <begin position="33"/>
        <end position="54"/>
    </location>
</feature>
<feature type="region of interest" description="Disordered" evidence="1">
    <location>
        <begin position="423"/>
        <end position="446"/>
    </location>
</feature>
<reference evidence="3" key="1">
    <citation type="submission" date="2016-10" db="EMBL/GenBank/DDBJ databases">
        <authorList>
            <person name="Varghese N."/>
            <person name="Submissions S."/>
        </authorList>
    </citation>
    <scope>NUCLEOTIDE SEQUENCE [LARGE SCALE GENOMIC DNA]</scope>
    <source>
        <strain evidence="3">CGMCC 1.8981</strain>
    </source>
</reference>
<evidence type="ECO:0000313" key="2">
    <source>
        <dbReference type="EMBL" id="SEH16040.1"/>
    </source>
</evidence>
<evidence type="ECO:0000256" key="1">
    <source>
        <dbReference type="SAM" id="MobiDB-lite"/>
    </source>
</evidence>
<dbReference type="GO" id="GO:0005975">
    <property type="term" value="P:carbohydrate metabolic process"/>
    <property type="evidence" value="ECO:0007669"/>
    <property type="project" value="InterPro"/>
</dbReference>
<dbReference type="EMBL" id="FNWL01000002">
    <property type="protein sequence ID" value="SEH16040.1"/>
    <property type="molecule type" value="Genomic_DNA"/>
</dbReference>
<dbReference type="AlphaFoldDB" id="A0A1H6G0D8"/>
<dbReference type="PROSITE" id="PS51257">
    <property type="entry name" value="PROKAR_LIPOPROTEIN"/>
    <property type="match status" value="1"/>
</dbReference>
<sequence>MNKEHDSRGPSRRWLLSTVGVASAALAGCTDILSDEGSGDDADDEGSDDSESDSSGDGSAQWPAIEAGEQLSDFENLDEWFPQNSELSAAEDEARIGSQAAVVESDGREARIDMRLDGIDLEEWDVSLAVKPEAADQIVVEFLAPDRDARLNTVRTVPDGYEGWFRLDCGYEHKPEGEPDLSNVSRINVIAVGSEDGETRMLVDDLRRTEAADNGKAILAFYGGHDSHYDIAAEMLEERDWTAAVPMSPDQIDADGRMGLEELQDLQDRGWDICSHPQISTPLPEMPEDRQRDVLETNRDLLEDNGFEDGARHLFVPDDRMDETTVEVARDVHDSAFLFGSCPSGVPPTGMHTIPLIWGPALHNGVRRHINLADQYNQLTVMEVPRIVDEEDVDVDENRMSLDDFEHLLNHIEHRGLDVITPSDLVDGTYESDEADEDHDDGRPEGTILEEGQAYEFDDTGSATESGVDLEEGIASASFTHDGDDEFVVELVASGAGSDVTLVTTDGNTAGESIAAIEEGSYDLEVEADGEWTIDLSQPEVHADDLDELGVEASGTGSSFVGPIWAEDDVRLEVAHDGDGEFLVDGYNADGGSESIVSDTGSFDSSRSFSAGGTVWINVEADGDWSLEATDA</sequence>
<proteinExistence type="predicted"/>
<organism evidence="2 3">
    <name type="scientific">Natronorubrum sediminis</name>
    <dbReference type="NCBI Taxonomy" id="640943"/>
    <lineage>
        <taxon>Archaea</taxon>
        <taxon>Methanobacteriati</taxon>
        <taxon>Methanobacteriota</taxon>
        <taxon>Stenosarchaea group</taxon>
        <taxon>Halobacteria</taxon>
        <taxon>Halobacteriales</taxon>
        <taxon>Natrialbaceae</taxon>
        <taxon>Natronorubrum</taxon>
    </lineage>
</organism>
<dbReference type="RefSeq" id="WP_090507204.1">
    <property type="nucleotide sequence ID" value="NZ_FNWL01000002.1"/>
</dbReference>
<gene>
    <name evidence="2" type="ORF">SAMN04487967_2391</name>
</gene>
<feature type="compositionally biased region" description="Acidic residues" evidence="1">
    <location>
        <begin position="430"/>
        <end position="439"/>
    </location>
</feature>
<protein>
    <submittedName>
        <fullName evidence="2">Peptidoglycan/xylan/chitin deacetylase, PgdA/CDA1 family</fullName>
    </submittedName>
</protein>
<dbReference type="OrthoDB" id="248140at2157"/>
<feature type="region of interest" description="Disordered" evidence="1">
    <location>
        <begin position="31"/>
        <end position="64"/>
    </location>
</feature>